<dbReference type="PANTHER" id="PTHR37804">
    <property type="entry name" value="CDAA REGULATORY PROTEIN CDAR"/>
    <property type="match status" value="1"/>
</dbReference>
<proteinExistence type="predicted"/>
<dbReference type="InterPro" id="IPR053154">
    <property type="entry name" value="c-di-AMP_regulator"/>
</dbReference>
<name>A0A398CR87_9BACL</name>
<feature type="region of interest" description="Disordered" evidence="1">
    <location>
        <begin position="412"/>
        <end position="455"/>
    </location>
</feature>
<dbReference type="AlphaFoldDB" id="A0A398CR87"/>
<dbReference type="Gene3D" id="2.170.120.30">
    <property type="match status" value="2"/>
</dbReference>
<accession>A0A398CR87</accession>
<sequence>MAAVDKWLSRPTVLKLVALAIGIIMFAVVHFDPASTPNNVASLYENRVIDGVKIQPYGLDERNYVLLGLDPQKVKLTVRGTKSDLYAASTDDYKIQADMRTVGEGTMTLNLQFDLPKGIQLVQITPSTVTVTVEALETKEFEVSITTIGEPEQGYKAGTPVIKPSNRVHVTLPKNTLAKVERVGASIPIKGETETIKSKSVKLAAYDSEGNIIEGAIIDPTVVEVEVPITNPFKQVPLQFKLQGAMPAGLSIATFKPDIELVTVYGPQEALDKIDFVEADVQLAELTQSGKVTVPLKLDPPITQISPNETVISIEVVLSATRSLEGLPIKLNGLGEGLIATITDPSTGKADISVKGAPSVLDRLQPGDVQVKAELTGKGPGTHTVDLTVYLPRFIEQAGGTKTITVEIAGDVPATAPGEPDVTTGGEAAGEDGEGTSSPSPSPSSSPQSSDSPGV</sequence>
<reference evidence="3 4" key="1">
    <citation type="submission" date="2018-09" db="EMBL/GenBank/DDBJ databases">
        <title>Cohnella cavernae sp. nov., isolated from a karst cave.</title>
        <authorList>
            <person name="Zhu H."/>
        </authorList>
    </citation>
    <scope>NUCLEOTIDE SEQUENCE [LARGE SCALE GENOMIC DNA]</scope>
    <source>
        <strain evidence="3 4">K2E09-144</strain>
    </source>
</reference>
<gene>
    <name evidence="3" type="ORF">D3H35_02675</name>
</gene>
<keyword evidence="2" id="KW-0472">Membrane</keyword>
<dbReference type="InterPro" id="IPR012505">
    <property type="entry name" value="YbbR"/>
</dbReference>
<dbReference type="Proteomes" id="UP000266340">
    <property type="component" value="Unassembled WGS sequence"/>
</dbReference>
<dbReference type="EMBL" id="QXJM01000016">
    <property type="protein sequence ID" value="RIE05053.1"/>
    <property type="molecule type" value="Genomic_DNA"/>
</dbReference>
<evidence type="ECO:0008006" key="5">
    <source>
        <dbReference type="Google" id="ProtNLM"/>
    </source>
</evidence>
<keyword evidence="2" id="KW-0812">Transmembrane</keyword>
<evidence type="ECO:0000256" key="2">
    <source>
        <dbReference type="SAM" id="Phobius"/>
    </source>
</evidence>
<dbReference type="CDD" id="cd20206">
    <property type="entry name" value="YbbR"/>
    <property type="match status" value="1"/>
</dbReference>
<evidence type="ECO:0000256" key="1">
    <source>
        <dbReference type="SAM" id="MobiDB-lite"/>
    </source>
</evidence>
<evidence type="ECO:0000313" key="3">
    <source>
        <dbReference type="EMBL" id="RIE05053.1"/>
    </source>
</evidence>
<dbReference type="PANTHER" id="PTHR37804:SF1">
    <property type="entry name" value="CDAA REGULATORY PROTEIN CDAR"/>
    <property type="match status" value="1"/>
</dbReference>
<feature type="transmembrane region" description="Helical" evidence="2">
    <location>
        <begin position="12"/>
        <end position="31"/>
    </location>
</feature>
<organism evidence="3 4">
    <name type="scientific">Cohnella faecalis</name>
    <dbReference type="NCBI Taxonomy" id="2315694"/>
    <lineage>
        <taxon>Bacteria</taxon>
        <taxon>Bacillati</taxon>
        <taxon>Bacillota</taxon>
        <taxon>Bacilli</taxon>
        <taxon>Bacillales</taxon>
        <taxon>Paenibacillaceae</taxon>
        <taxon>Cohnella</taxon>
    </lineage>
</organism>
<protein>
    <recommendedName>
        <fullName evidence="5">YbbR-like domain-containing protein</fullName>
    </recommendedName>
</protein>
<dbReference type="Pfam" id="PF07949">
    <property type="entry name" value="YbbR"/>
    <property type="match status" value="3"/>
</dbReference>
<comment type="caution">
    <text evidence="3">The sequence shown here is derived from an EMBL/GenBank/DDBJ whole genome shotgun (WGS) entry which is preliminary data.</text>
</comment>
<dbReference type="Gene3D" id="2.170.120.40">
    <property type="entry name" value="YbbR-like domain"/>
    <property type="match status" value="2"/>
</dbReference>
<evidence type="ECO:0000313" key="4">
    <source>
        <dbReference type="Proteomes" id="UP000266340"/>
    </source>
</evidence>
<keyword evidence="2" id="KW-1133">Transmembrane helix</keyword>
<feature type="compositionally biased region" description="Low complexity" evidence="1">
    <location>
        <begin position="435"/>
        <end position="455"/>
    </location>
</feature>
<keyword evidence="4" id="KW-1185">Reference proteome</keyword>